<dbReference type="Proteomes" id="UP000664466">
    <property type="component" value="Unassembled WGS sequence"/>
</dbReference>
<dbReference type="EMBL" id="CP072748">
    <property type="protein sequence ID" value="QTX10926.1"/>
    <property type="molecule type" value="Genomic_DNA"/>
</dbReference>
<evidence type="ECO:0000313" key="2">
    <source>
        <dbReference type="EMBL" id="QTX10926.1"/>
    </source>
</evidence>
<protein>
    <submittedName>
        <fullName evidence="2">Uncharacterized protein</fullName>
    </submittedName>
</protein>
<proteinExistence type="predicted"/>
<reference evidence="1 3" key="1">
    <citation type="submission" date="2021-03" db="EMBL/GenBank/DDBJ databases">
        <title>Draft genome and methylome analysis of Thiotrix fructosivoruns ATCC 49748.</title>
        <authorList>
            <person name="Fomenkov A."/>
            <person name="Grabovich M.Y."/>
            <person name="Roberts R.J."/>
        </authorList>
    </citation>
    <scope>NUCLEOTIDE SEQUENCE [LARGE SCALE GENOMIC DNA]</scope>
    <source>
        <strain evidence="1 3">ATCC 49748</strain>
    </source>
</reference>
<dbReference type="AlphaFoldDB" id="A0A8B0SHU1"/>
<keyword evidence="3" id="KW-1185">Reference proteome</keyword>
<name>A0A8B0SHU1_9GAMM</name>
<organism evidence="2">
    <name type="scientific">Thiothrix fructosivorans</name>
    <dbReference type="NCBI Taxonomy" id="111770"/>
    <lineage>
        <taxon>Bacteria</taxon>
        <taxon>Pseudomonadati</taxon>
        <taxon>Pseudomonadota</taxon>
        <taxon>Gammaproteobacteria</taxon>
        <taxon>Thiotrichales</taxon>
        <taxon>Thiotrichaceae</taxon>
        <taxon>Thiothrix</taxon>
    </lineage>
</organism>
<evidence type="ECO:0000313" key="3">
    <source>
        <dbReference type="Proteomes" id="UP000664466"/>
    </source>
</evidence>
<accession>A0A8B0SHU1</accession>
<gene>
    <name evidence="2" type="ORF">J1836_000670</name>
    <name evidence="1" type="ORF">J1836_12145</name>
</gene>
<dbReference type="RefSeq" id="WP_207251332.1">
    <property type="nucleotide sequence ID" value="NZ_JAFMPM010000006.1"/>
</dbReference>
<dbReference type="EMBL" id="JAFMPM010000006">
    <property type="protein sequence ID" value="MBO0613659.1"/>
    <property type="molecule type" value="Genomic_DNA"/>
</dbReference>
<evidence type="ECO:0000313" key="1">
    <source>
        <dbReference type="EMBL" id="MBO0613659.1"/>
    </source>
</evidence>
<sequence length="53" mass="6076">MERAYEEVIDFIAGGTTLAARSSTYISADLRREVMVQVLARDNEEERMSCNYN</sequence>
<reference evidence="2" key="2">
    <citation type="submission" date="2021-04" db="EMBL/GenBank/DDBJ databases">
        <title>Complete Genome and methylome analysis of Thiothrix fructosivorans ATCC 49748.</title>
        <authorList>
            <person name="Fomenkov A."/>
            <person name="Sun L."/>
            <person name="Vincze T."/>
            <person name="Grabovich M.Y."/>
            <person name="Roberts R.J."/>
        </authorList>
    </citation>
    <scope>NUCLEOTIDE SEQUENCE</scope>
    <source>
        <strain evidence="2">ATCC 49748</strain>
    </source>
</reference>